<comment type="caution">
    <text evidence="1">The sequence shown here is derived from an EMBL/GenBank/DDBJ whole genome shotgun (WGS) entry which is preliminary data.</text>
</comment>
<keyword evidence="2" id="KW-1185">Reference proteome</keyword>
<evidence type="ECO:0000313" key="1">
    <source>
        <dbReference type="EMBL" id="TGY65334.1"/>
    </source>
</evidence>
<organism evidence="1 2">
    <name type="scientific">Dubosiella muris</name>
    <dbReference type="NCBI Taxonomy" id="3038133"/>
    <lineage>
        <taxon>Bacteria</taxon>
        <taxon>Bacillati</taxon>
        <taxon>Bacillota</taxon>
        <taxon>Erysipelotrichia</taxon>
        <taxon>Erysipelotrichales</taxon>
        <taxon>Erysipelotrichaceae</taxon>
        <taxon>Dubosiella</taxon>
    </lineage>
</organism>
<name>A0AC61R5N0_9FIRM</name>
<evidence type="ECO:0000313" key="2">
    <source>
        <dbReference type="Proteomes" id="UP000308836"/>
    </source>
</evidence>
<reference evidence="1" key="1">
    <citation type="submission" date="2019-04" db="EMBL/GenBank/DDBJ databases">
        <title>Microbes associate with the intestines of laboratory mice.</title>
        <authorList>
            <person name="Navarre W."/>
            <person name="Wong E."/>
            <person name="Huang K."/>
            <person name="Tropini C."/>
            <person name="Ng K."/>
            <person name="Yu B."/>
        </authorList>
    </citation>
    <scope>NUCLEOTIDE SEQUENCE</scope>
    <source>
        <strain evidence="1">NM09_H32</strain>
    </source>
</reference>
<protein>
    <submittedName>
        <fullName evidence="1">GNAT family N-acetyltransferase</fullName>
    </submittedName>
</protein>
<accession>A0AC61R5N0</accession>
<dbReference type="Proteomes" id="UP000308836">
    <property type="component" value="Unassembled WGS sequence"/>
</dbReference>
<gene>
    <name evidence="1" type="ORF">E5336_09245</name>
</gene>
<dbReference type="EMBL" id="SRYG01000019">
    <property type="protein sequence ID" value="TGY65334.1"/>
    <property type="molecule type" value="Genomic_DNA"/>
</dbReference>
<proteinExistence type="predicted"/>
<sequence>MRNKVDIPFENAIQAGGRVVRHDKEGKLVEAPSGVWMLRQPNESVCRAWLAGLDRQKVEVMMVQGKKARDLAMVTLGFSSAHACQLVVWPNSKAPATALTLSFRKARADDLDFITSRYDLLEREELAAYIDNGYLWIALHEQTPIGFVGRHAEGSMGLLEVFEPFRRHGFGAQLETFMIGQMLSEGFTPYADVFADNGNSLSLQRKLGMTFVPCETFWLF</sequence>